<keyword evidence="4" id="KW-1185">Reference proteome</keyword>
<feature type="transmembrane region" description="Helical" evidence="2">
    <location>
        <begin position="70"/>
        <end position="90"/>
    </location>
</feature>
<accession>A0ABT8GJS5</accession>
<organism evidence="3 4">
    <name type="scientific">Demequina muriae</name>
    <dbReference type="NCBI Taxonomy" id="3051664"/>
    <lineage>
        <taxon>Bacteria</taxon>
        <taxon>Bacillati</taxon>
        <taxon>Actinomycetota</taxon>
        <taxon>Actinomycetes</taxon>
        <taxon>Micrococcales</taxon>
        <taxon>Demequinaceae</taxon>
        <taxon>Demequina</taxon>
    </lineage>
</organism>
<keyword evidence="2" id="KW-1133">Transmembrane helix</keyword>
<feature type="transmembrane region" description="Helical" evidence="2">
    <location>
        <begin position="216"/>
        <end position="238"/>
    </location>
</feature>
<feature type="transmembrane region" description="Helical" evidence="2">
    <location>
        <begin position="144"/>
        <end position="173"/>
    </location>
</feature>
<evidence type="ECO:0000256" key="2">
    <source>
        <dbReference type="SAM" id="Phobius"/>
    </source>
</evidence>
<evidence type="ECO:0000256" key="1">
    <source>
        <dbReference type="SAM" id="MobiDB-lite"/>
    </source>
</evidence>
<proteinExistence type="predicted"/>
<evidence type="ECO:0000313" key="4">
    <source>
        <dbReference type="Proteomes" id="UP001172708"/>
    </source>
</evidence>
<protein>
    <submittedName>
        <fullName evidence="3">ABC-2 transporter permease</fullName>
    </submittedName>
</protein>
<keyword evidence="2" id="KW-0812">Transmembrane</keyword>
<sequence length="312" mass="32432">MADHTPPLGAAPGGAEPAAPQSQGVIHDIGFRHYDGPRLGRGWIVRSLLVETFRGVFGFGRPAKAKIMPWILVGILMAPPLIFALIAVLLGLDELPTSYTEYLPTMGFVVSLFVASRAPYCVSRDLRHGVMPLYLSRPIHRDDYVLAKFAGMALALFSVLAAAQTLLFVGALLAKLPVGAQIVGYAQGLVASALVALVLSAIGLVLAALTPRRGMGVAVIITALVVLGGVGTVVSTLLTENGSATLGGYLAAIDPFLLVDGIAVSWFGVDSAIGLDADPGPLGGLVFMVWAAAIVAGGIALLMRRYRKVGIA</sequence>
<dbReference type="Pfam" id="PF12679">
    <property type="entry name" value="ABC2_membrane_2"/>
    <property type="match status" value="1"/>
</dbReference>
<name>A0ABT8GJS5_9MICO</name>
<dbReference type="Proteomes" id="UP001172708">
    <property type="component" value="Unassembled WGS sequence"/>
</dbReference>
<dbReference type="EMBL" id="JAUHQA010000001">
    <property type="protein sequence ID" value="MDN4481186.1"/>
    <property type="molecule type" value="Genomic_DNA"/>
</dbReference>
<feature type="transmembrane region" description="Helical" evidence="2">
    <location>
        <begin position="185"/>
        <end position="209"/>
    </location>
</feature>
<feature type="transmembrane region" description="Helical" evidence="2">
    <location>
        <begin position="102"/>
        <end position="123"/>
    </location>
</feature>
<feature type="region of interest" description="Disordered" evidence="1">
    <location>
        <begin position="1"/>
        <end position="20"/>
    </location>
</feature>
<evidence type="ECO:0000313" key="3">
    <source>
        <dbReference type="EMBL" id="MDN4481186.1"/>
    </source>
</evidence>
<keyword evidence="2" id="KW-0472">Membrane</keyword>
<reference evidence="3" key="1">
    <citation type="submission" date="2023-06" db="EMBL/GenBank/DDBJ databases">
        <title>Egi l300058.</title>
        <authorList>
            <person name="Gao L."/>
            <person name="Fang B.-Z."/>
            <person name="Li W.-J."/>
        </authorList>
    </citation>
    <scope>NUCLEOTIDE SEQUENCE</scope>
    <source>
        <strain evidence="3">EGI L300058</strain>
    </source>
</reference>
<feature type="transmembrane region" description="Helical" evidence="2">
    <location>
        <begin position="282"/>
        <end position="303"/>
    </location>
</feature>
<comment type="caution">
    <text evidence="3">The sequence shown here is derived from an EMBL/GenBank/DDBJ whole genome shotgun (WGS) entry which is preliminary data.</text>
</comment>
<gene>
    <name evidence="3" type="ORF">QQX02_09650</name>
</gene>
<dbReference type="RefSeq" id="WP_301142720.1">
    <property type="nucleotide sequence ID" value="NZ_JAUHQA010000001.1"/>
</dbReference>